<dbReference type="Pfam" id="PF13692">
    <property type="entry name" value="Glyco_trans_1_4"/>
    <property type="match status" value="1"/>
</dbReference>
<dbReference type="Proteomes" id="UP000199600">
    <property type="component" value="Unassembled WGS sequence"/>
</dbReference>
<dbReference type="EMBL" id="FLQY01000080">
    <property type="protein sequence ID" value="SBT06003.1"/>
    <property type="molecule type" value="Genomic_DNA"/>
</dbReference>
<sequence length="329" mass="35830">MTGMTKRILFLSKGESSASTRYRAMQYFPLLQRAGFDVAHAAVSGGIFNYLYALRSAAAADIVVILRKTFPAPMLWLLRWLSSRLVYDFDDAVFCNSDGSPSATRMRRFTAMAGTCDHILAGNGFLAGTAARFNPAVTVIPTSVDTSQYAAESPKPDDSIDLVWIGSRSTRKYLLEVLPALRLASVRLPRLRLKVIADFDLPEAGLPTLAVPWTSATEASELASAHIGIAPMRDDDWSRGKCALKVLQYMASGLPVISSNVGANAEVVDDGVTGYLVNSDESWCERIVELAADTSLCSRLGDEGRKRVLADYSVDPVFSRMRPVFDALS</sequence>
<evidence type="ECO:0000313" key="2">
    <source>
        <dbReference type="Proteomes" id="UP000199600"/>
    </source>
</evidence>
<dbReference type="SUPFAM" id="SSF53756">
    <property type="entry name" value="UDP-Glycosyltransferase/glycogen phosphorylase"/>
    <property type="match status" value="1"/>
</dbReference>
<accession>A0A1A8XPY7</accession>
<keyword evidence="2" id="KW-1185">Reference proteome</keyword>
<gene>
    <name evidence="1" type="ORF">PROAA_1700002</name>
</gene>
<proteinExistence type="predicted"/>
<dbReference type="AlphaFoldDB" id="A0A1A8XPY7"/>
<dbReference type="Gene3D" id="3.40.50.2000">
    <property type="entry name" value="Glycogen Phosphorylase B"/>
    <property type="match status" value="2"/>
</dbReference>
<organism evidence="1 2">
    <name type="scientific">Candidatus Propionivibrio aalborgensis</name>
    <dbReference type="NCBI Taxonomy" id="1860101"/>
    <lineage>
        <taxon>Bacteria</taxon>
        <taxon>Pseudomonadati</taxon>
        <taxon>Pseudomonadota</taxon>
        <taxon>Betaproteobacteria</taxon>
        <taxon>Rhodocyclales</taxon>
        <taxon>Rhodocyclaceae</taxon>
        <taxon>Propionivibrio</taxon>
    </lineage>
</organism>
<evidence type="ECO:0000313" key="1">
    <source>
        <dbReference type="EMBL" id="SBT06003.1"/>
    </source>
</evidence>
<name>A0A1A8XPY7_9RHOO</name>
<reference evidence="1 2" key="1">
    <citation type="submission" date="2016-06" db="EMBL/GenBank/DDBJ databases">
        <authorList>
            <person name="Kjaerup R.B."/>
            <person name="Dalgaard T.S."/>
            <person name="Juul-Madsen H.R."/>
        </authorList>
    </citation>
    <scope>NUCLEOTIDE SEQUENCE [LARGE SCALE GENOMIC DNA]</scope>
    <source>
        <strain evidence="1">2</strain>
    </source>
</reference>
<keyword evidence="1" id="KW-0808">Transferase</keyword>
<dbReference type="PANTHER" id="PTHR12526">
    <property type="entry name" value="GLYCOSYLTRANSFERASE"/>
    <property type="match status" value="1"/>
</dbReference>
<dbReference type="CDD" id="cd03801">
    <property type="entry name" value="GT4_PimA-like"/>
    <property type="match status" value="1"/>
</dbReference>
<dbReference type="GO" id="GO:0016740">
    <property type="term" value="F:transferase activity"/>
    <property type="evidence" value="ECO:0007669"/>
    <property type="project" value="UniProtKB-KW"/>
</dbReference>
<protein>
    <submittedName>
        <fullName evidence="1">Putative Glycosyl transferase, group 1 family protein</fullName>
    </submittedName>
</protein>